<evidence type="ECO:0000256" key="9">
    <source>
        <dbReference type="ARBA" id="ARBA00047671"/>
    </source>
</evidence>
<dbReference type="InterPro" id="IPR002316">
    <property type="entry name" value="Pro-tRNA-ligase_IIa"/>
</dbReference>
<comment type="subcellular location">
    <subcellularLocation>
        <location evidence="1 10">Cytoplasm</location>
    </subcellularLocation>
</comment>
<dbReference type="Gene3D" id="3.30.930.10">
    <property type="entry name" value="Bira Bifunctional Protein, Domain 2"/>
    <property type="match status" value="2"/>
</dbReference>
<sequence length="573" mass="66534">MLTSQYLLFTLKDTPYDAKIISHQLMLRSGMIRKTSSGVYIWLPTGIRVLNKIKKIIKKEMKKINALEISMPIMQSKNLWENSGRLNLFGEELLKFSDRHKNQFILGPTNEEMITYFIGSEINSYKELPLIIYQIQNKFRDEIRPRFGIIRTREFNMKDAYSFHCDQSCLENTYNKFYIAYINIFKKMNLDFCVVKADSGSMGGNISHEFQAFSKNGEDEIVFSKNKSYSSNINMAQSLDTINFFKNPNQYQVDIKNIKNKKSIIFSKKINIPLKNQIKTVLIRIQNQNIQSIIALLIRGDHELNLFKIEKIHTSDKPIILLDEKEIFLLTGLKKKFLGPLGLKFPIIADISVCKMKNFTIGANNNNYFFVNVNWHIDLPMPTIKDIRKVTEDDLSPDGSGYLNIKKSIEIGHIFQIGQKYSKKIQSFVTTKNSKKINTYMGCYGIGINRITAAIIEQNHDNHGIIWPSIIAPFEVVILPINMHQSNKIQEISHILYQDFKKIGIDIILDDRNIRPGVMFHDMDLIGIPHRIIISENLIKNNNVEYSERKHKKNILINLKDIINYIYQKIMQS</sequence>
<dbReference type="InterPro" id="IPR004154">
    <property type="entry name" value="Anticodon-bd"/>
</dbReference>
<reference evidence="12 13" key="1">
    <citation type="journal article" date="2011" name="PLoS Genet.">
        <title>Sequence conservation and functional constraint on intergenic spacers in reduced genomes of the obligate symbiont buchnera.</title>
        <authorList>
            <person name="Degnan P.H."/>
            <person name="Ochman H."/>
            <person name="Moran N.A."/>
        </authorList>
    </citation>
    <scope>NUCLEOTIDE SEQUENCE [LARGE SCALE GENOMIC DNA]</scope>
    <source>
        <strain evidence="12 13">Ua</strain>
    </source>
</reference>
<dbReference type="InterPro" id="IPR036621">
    <property type="entry name" value="Anticodon-bd_dom_sf"/>
</dbReference>
<dbReference type="HAMAP" id="MF_01569">
    <property type="entry name" value="Pro_tRNA_synth_type1"/>
    <property type="match status" value="1"/>
</dbReference>
<evidence type="ECO:0000256" key="4">
    <source>
        <dbReference type="ARBA" id="ARBA00022598"/>
    </source>
</evidence>
<dbReference type="InterPro" id="IPR004500">
    <property type="entry name" value="Pro-tRNA-synth_IIa_bac-type"/>
</dbReference>
<evidence type="ECO:0000256" key="7">
    <source>
        <dbReference type="ARBA" id="ARBA00022917"/>
    </source>
</evidence>
<evidence type="ECO:0000256" key="3">
    <source>
        <dbReference type="ARBA" id="ARBA00022490"/>
    </source>
</evidence>
<evidence type="ECO:0000259" key="11">
    <source>
        <dbReference type="PROSITE" id="PS50862"/>
    </source>
</evidence>
<dbReference type="eggNOG" id="COG0442">
    <property type="taxonomic scope" value="Bacteria"/>
</dbReference>
<dbReference type="Pfam" id="PF04073">
    <property type="entry name" value="tRNA_edit"/>
    <property type="match status" value="1"/>
</dbReference>
<feature type="domain" description="Aminoacyl-transfer RNA synthetases class-II family profile" evidence="11">
    <location>
        <begin position="38"/>
        <end position="468"/>
    </location>
</feature>
<evidence type="ECO:0000256" key="6">
    <source>
        <dbReference type="ARBA" id="ARBA00022840"/>
    </source>
</evidence>
<dbReference type="PROSITE" id="PS50862">
    <property type="entry name" value="AA_TRNA_LIGASE_II"/>
    <property type="match status" value="1"/>
</dbReference>
<comment type="similarity">
    <text evidence="10">Belongs to the class-II aminoacyl-tRNA synthetase family. ProS type 1 subfamily.</text>
</comment>
<dbReference type="AlphaFoldDB" id="G2LPA7"/>
<keyword evidence="5 10" id="KW-0547">Nucleotide-binding</keyword>
<dbReference type="PANTHER" id="PTHR42753:SF2">
    <property type="entry name" value="PROLINE--TRNA LIGASE"/>
    <property type="match status" value="1"/>
</dbReference>
<comment type="catalytic activity">
    <reaction evidence="9 10">
        <text>tRNA(Pro) + L-proline + ATP = L-prolyl-tRNA(Pro) + AMP + diphosphate</text>
        <dbReference type="Rhea" id="RHEA:14305"/>
        <dbReference type="Rhea" id="RHEA-COMP:9700"/>
        <dbReference type="Rhea" id="RHEA-COMP:9702"/>
        <dbReference type="ChEBI" id="CHEBI:30616"/>
        <dbReference type="ChEBI" id="CHEBI:33019"/>
        <dbReference type="ChEBI" id="CHEBI:60039"/>
        <dbReference type="ChEBI" id="CHEBI:78442"/>
        <dbReference type="ChEBI" id="CHEBI:78532"/>
        <dbReference type="ChEBI" id="CHEBI:456215"/>
        <dbReference type="EC" id="6.1.1.15"/>
    </reaction>
</comment>
<name>G2LPA7_BUCUM</name>
<evidence type="ECO:0000256" key="8">
    <source>
        <dbReference type="ARBA" id="ARBA00023146"/>
    </source>
</evidence>
<dbReference type="CDD" id="cd00779">
    <property type="entry name" value="ProRS_core_prok"/>
    <property type="match status" value="1"/>
</dbReference>
<evidence type="ECO:0000256" key="2">
    <source>
        <dbReference type="ARBA" id="ARBA00011738"/>
    </source>
</evidence>
<dbReference type="Pfam" id="PF00587">
    <property type="entry name" value="tRNA-synt_2b"/>
    <property type="match status" value="1"/>
</dbReference>
<dbReference type="Pfam" id="PF03129">
    <property type="entry name" value="HGTP_anticodon"/>
    <property type="match status" value="1"/>
</dbReference>
<keyword evidence="8 10" id="KW-0030">Aminoacyl-tRNA synthetase</keyword>
<comment type="domain">
    <text evidence="10">Consists of three domains: the N-terminal catalytic domain, the editing domain and the C-terminal anticodon-binding domain.</text>
</comment>
<evidence type="ECO:0000256" key="1">
    <source>
        <dbReference type="ARBA" id="ARBA00004496"/>
    </source>
</evidence>
<evidence type="ECO:0000313" key="13">
    <source>
        <dbReference type="Proteomes" id="UP000006139"/>
    </source>
</evidence>
<keyword evidence="3 10" id="KW-0963">Cytoplasm</keyword>
<organism evidence="12 13">
    <name type="scientific">Buchnera aphidicola str. Ua</name>
    <name type="common">Uroleucon ambrosiae</name>
    <dbReference type="NCBI Taxonomy" id="1005057"/>
    <lineage>
        <taxon>Bacteria</taxon>
        <taxon>Pseudomonadati</taxon>
        <taxon>Pseudomonadota</taxon>
        <taxon>Gammaproteobacteria</taxon>
        <taxon>Enterobacterales</taxon>
        <taxon>Erwiniaceae</taxon>
        <taxon>Buchnera</taxon>
    </lineage>
</organism>
<proteinExistence type="inferred from homology"/>
<dbReference type="KEGG" id="buh:BUAMB_222"/>
<dbReference type="PATRIC" id="fig|1005057.4.peg.214"/>
<dbReference type="PANTHER" id="PTHR42753">
    <property type="entry name" value="MITOCHONDRIAL RIBOSOME PROTEIN L39/PROLYL-TRNA LIGASE FAMILY MEMBER"/>
    <property type="match status" value="1"/>
</dbReference>
<dbReference type="InterPro" id="IPR006195">
    <property type="entry name" value="aa-tRNA-synth_II"/>
</dbReference>
<dbReference type="NCBIfam" id="TIGR00409">
    <property type="entry name" value="proS_fam_II"/>
    <property type="match status" value="1"/>
</dbReference>
<protein>
    <recommendedName>
        <fullName evidence="10">Proline--tRNA ligase</fullName>
        <ecNumber evidence="10">6.1.1.15</ecNumber>
    </recommendedName>
    <alternativeName>
        <fullName evidence="10">Prolyl-tRNA synthetase</fullName>
        <shortName evidence="10">ProRS</shortName>
    </alternativeName>
</protein>
<dbReference type="InterPro" id="IPR044140">
    <property type="entry name" value="ProRS_anticodon_short"/>
</dbReference>
<dbReference type="Proteomes" id="UP000006139">
    <property type="component" value="Chromosome"/>
</dbReference>
<dbReference type="Gene3D" id="3.40.50.800">
    <property type="entry name" value="Anticodon-binding domain"/>
    <property type="match status" value="1"/>
</dbReference>
<dbReference type="InterPro" id="IPR002314">
    <property type="entry name" value="aa-tRNA-synt_IIb"/>
</dbReference>
<comment type="subunit">
    <text evidence="2 10">Homodimer.</text>
</comment>
<dbReference type="GO" id="GO:0002161">
    <property type="term" value="F:aminoacyl-tRNA deacylase activity"/>
    <property type="evidence" value="ECO:0007669"/>
    <property type="project" value="InterPro"/>
</dbReference>
<gene>
    <name evidence="10 12" type="primary">proS</name>
    <name evidence="12" type="ORF">BUAMB_222</name>
</gene>
<dbReference type="HOGENOM" id="CLU_016739_0_0_6"/>
<dbReference type="SUPFAM" id="SSF55681">
    <property type="entry name" value="Class II aaRS and biotin synthetases"/>
    <property type="match status" value="1"/>
</dbReference>
<comment type="function">
    <text evidence="10">Catalyzes the attachment of proline to tRNA(Pro) in a two-step reaction: proline is first activated by ATP to form Pro-AMP and then transferred to the acceptor end of tRNA(Pro). As ProRS can inadvertently accommodate and process non-cognate amino acids such as alanine and cysteine, to avoid such errors it has two additional distinct editing activities against alanine. One activity is designated as 'pretransfer' editing and involves the tRNA(Pro)-independent hydrolysis of activated Ala-AMP. The other activity is designated 'posttransfer' editing and involves deacylation of mischarged Ala-tRNA(Pro). The misacylated Cys-tRNA(Pro) is not edited by ProRS.</text>
</comment>
<dbReference type="InterPro" id="IPR045864">
    <property type="entry name" value="aa-tRNA-synth_II/BPL/LPL"/>
</dbReference>
<dbReference type="InterPro" id="IPR050062">
    <property type="entry name" value="Pro-tRNA_synthetase"/>
</dbReference>
<keyword evidence="7 10" id="KW-0648">Protein biosynthesis</keyword>
<dbReference type="SUPFAM" id="SSF52954">
    <property type="entry name" value="Class II aaRS ABD-related"/>
    <property type="match status" value="1"/>
</dbReference>
<dbReference type="InterPro" id="IPR033730">
    <property type="entry name" value="ProRS_core_prok"/>
</dbReference>
<dbReference type="GO" id="GO:0006433">
    <property type="term" value="P:prolyl-tRNA aminoacylation"/>
    <property type="evidence" value="ECO:0007669"/>
    <property type="project" value="UniProtKB-UniRule"/>
</dbReference>
<dbReference type="NCBIfam" id="NF006625">
    <property type="entry name" value="PRK09194.1"/>
    <property type="match status" value="1"/>
</dbReference>
<dbReference type="PRINTS" id="PR01046">
    <property type="entry name" value="TRNASYNTHPRO"/>
</dbReference>
<dbReference type="GO" id="GO:0004827">
    <property type="term" value="F:proline-tRNA ligase activity"/>
    <property type="evidence" value="ECO:0007669"/>
    <property type="project" value="UniProtKB-UniRule"/>
</dbReference>
<dbReference type="EMBL" id="CP002648">
    <property type="protein sequence ID" value="AEO08044.1"/>
    <property type="molecule type" value="Genomic_DNA"/>
</dbReference>
<keyword evidence="4 10" id="KW-0436">Ligase</keyword>
<dbReference type="GO" id="GO:0005829">
    <property type="term" value="C:cytosol"/>
    <property type="evidence" value="ECO:0007669"/>
    <property type="project" value="TreeGrafter"/>
</dbReference>
<accession>G2LPA7</accession>
<dbReference type="CDD" id="cd00861">
    <property type="entry name" value="ProRS_anticodon_short"/>
    <property type="match status" value="1"/>
</dbReference>
<dbReference type="OrthoDB" id="9809052at2"/>
<evidence type="ECO:0000313" key="12">
    <source>
        <dbReference type="EMBL" id="AEO08044.1"/>
    </source>
</evidence>
<dbReference type="SUPFAM" id="SSF55826">
    <property type="entry name" value="YbaK/ProRS associated domain"/>
    <property type="match status" value="1"/>
</dbReference>
<dbReference type="GO" id="GO:0005524">
    <property type="term" value="F:ATP binding"/>
    <property type="evidence" value="ECO:0007669"/>
    <property type="project" value="UniProtKB-UniRule"/>
</dbReference>
<keyword evidence="6 10" id="KW-0067">ATP-binding</keyword>
<dbReference type="EC" id="6.1.1.15" evidence="10"/>
<dbReference type="InterPro" id="IPR036754">
    <property type="entry name" value="YbaK/aa-tRNA-synt-asso_dom_sf"/>
</dbReference>
<evidence type="ECO:0000256" key="10">
    <source>
        <dbReference type="HAMAP-Rule" id="MF_01569"/>
    </source>
</evidence>
<dbReference type="STRING" id="1005057.BUAMB_222"/>
<evidence type="ECO:0000256" key="5">
    <source>
        <dbReference type="ARBA" id="ARBA00022741"/>
    </source>
</evidence>
<dbReference type="RefSeq" id="WP_014499948.1">
    <property type="nucleotide sequence ID" value="NC_017259.1"/>
</dbReference>
<dbReference type="InterPro" id="IPR023717">
    <property type="entry name" value="Pro-tRNA-Synthase_IIa_type1"/>
</dbReference>
<dbReference type="InterPro" id="IPR007214">
    <property type="entry name" value="YbaK/aa-tRNA-synth-assoc-dom"/>
</dbReference>